<keyword evidence="3" id="KW-0804">Transcription</keyword>
<keyword evidence="1" id="KW-0805">Transcription regulation</keyword>
<evidence type="ECO:0000256" key="3">
    <source>
        <dbReference type="ARBA" id="ARBA00023163"/>
    </source>
</evidence>
<evidence type="ECO:0000313" key="6">
    <source>
        <dbReference type="Proteomes" id="UP000193450"/>
    </source>
</evidence>
<dbReference type="EMBL" id="CP019343">
    <property type="protein sequence ID" value="ARN72921.1"/>
    <property type="molecule type" value="Genomic_DNA"/>
</dbReference>
<protein>
    <recommendedName>
        <fullName evidence="4">HTH araC/xylS-type domain-containing protein</fullName>
    </recommendedName>
</protein>
<dbReference type="STRING" id="716816.BST96_01650"/>
<dbReference type="PRINTS" id="PR00032">
    <property type="entry name" value="HTHARAC"/>
</dbReference>
<dbReference type="SMART" id="SM00342">
    <property type="entry name" value="HTH_ARAC"/>
    <property type="match status" value="1"/>
</dbReference>
<dbReference type="InterPro" id="IPR009057">
    <property type="entry name" value="Homeodomain-like_sf"/>
</dbReference>
<reference evidence="5 6" key="1">
    <citation type="submission" date="2016-11" db="EMBL/GenBank/DDBJ databases">
        <title>Trade-off between light-utilization and light-protection in marine flavobacteria.</title>
        <authorList>
            <person name="Kumagai Y."/>
        </authorList>
    </citation>
    <scope>NUCLEOTIDE SEQUENCE [LARGE SCALE GENOMIC DNA]</scope>
    <source>
        <strain evidence="5 6">NBRC 107125</strain>
    </source>
</reference>
<evidence type="ECO:0000313" key="5">
    <source>
        <dbReference type="EMBL" id="ARN72921.1"/>
    </source>
</evidence>
<gene>
    <name evidence="5" type="ORF">BST96_01650</name>
</gene>
<dbReference type="PANTHER" id="PTHR47894:SF1">
    <property type="entry name" value="HTH-TYPE TRANSCRIPTIONAL REGULATOR VQSM"/>
    <property type="match status" value="1"/>
</dbReference>
<dbReference type="InterPro" id="IPR020449">
    <property type="entry name" value="Tscrpt_reg_AraC-type_HTH"/>
</dbReference>
<keyword evidence="6" id="KW-1185">Reference proteome</keyword>
<dbReference type="PROSITE" id="PS01124">
    <property type="entry name" value="HTH_ARAC_FAMILY_2"/>
    <property type="match status" value="1"/>
</dbReference>
<proteinExistence type="predicted"/>
<dbReference type="Gene3D" id="1.10.10.60">
    <property type="entry name" value="Homeodomain-like"/>
    <property type="match status" value="1"/>
</dbReference>
<evidence type="ECO:0000256" key="1">
    <source>
        <dbReference type="ARBA" id="ARBA00023015"/>
    </source>
</evidence>
<dbReference type="GO" id="GO:0000976">
    <property type="term" value="F:transcription cis-regulatory region binding"/>
    <property type="evidence" value="ECO:0007669"/>
    <property type="project" value="TreeGrafter"/>
</dbReference>
<sequence length="294" mass="32887">MAQIYRNAQVISKLEDLGLLVGAQLHISTHGPLGVAAFSAPDLRAALTLFAKYSQTRAEFFKVSIKENTEGLRVIFSETFDLDDLRVFILETALIGLFSSITSFVGAGQFKGQVKFSYAKPSYWQKYQQHFGEHIKFNQATTEIIVSEAILSTPSPVTDPVMHQEAVAICERQLKEIQAGEAESRVISTEETVSALIFENPGRIWTLNEVAKKLHTSPRTLIRKLESEGTKFQNVRDELAKKQAANYLSDASLSVESIGHLMGFSDVSSFRRSFKRWFGETPSQYIARIRRGSS</sequence>
<feature type="domain" description="HTH araC/xylS-type" evidence="4">
    <location>
        <begin position="191"/>
        <end position="288"/>
    </location>
</feature>
<dbReference type="GO" id="GO:0003700">
    <property type="term" value="F:DNA-binding transcription factor activity"/>
    <property type="evidence" value="ECO:0007669"/>
    <property type="project" value="InterPro"/>
</dbReference>
<dbReference type="InterPro" id="IPR018060">
    <property type="entry name" value="HTH_AraC"/>
</dbReference>
<dbReference type="Proteomes" id="UP000193450">
    <property type="component" value="Chromosome"/>
</dbReference>
<accession>A0A1X9N6Q3</accession>
<dbReference type="InterPro" id="IPR032687">
    <property type="entry name" value="AraC-type_N"/>
</dbReference>
<keyword evidence="2" id="KW-0238">DNA-binding</keyword>
<dbReference type="Pfam" id="PF12625">
    <property type="entry name" value="Arabinose_bd"/>
    <property type="match status" value="1"/>
</dbReference>
<dbReference type="KEGG" id="osg:BST96_01650"/>
<dbReference type="PANTHER" id="PTHR47894">
    <property type="entry name" value="HTH-TYPE TRANSCRIPTIONAL REGULATOR GADX"/>
    <property type="match status" value="1"/>
</dbReference>
<evidence type="ECO:0000259" key="4">
    <source>
        <dbReference type="PROSITE" id="PS01124"/>
    </source>
</evidence>
<name>A0A1X9N6Q3_9GAMM</name>
<dbReference type="SUPFAM" id="SSF46689">
    <property type="entry name" value="Homeodomain-like"/>
    <property type="match status" value="1"/>
</dbReference>
<dbReference type="GO" id="GO:0005829">
    <property type="term" value="C:cytosol"/>
    <property type="evidence" value="ECO:0007669"/>
    <property type="project" value="TreeGrafter"/>
</dbReference>
<dbReference type="OrthoDB" id="6194859at2"/>
<dbReference type="Pfam" id="PF12833">
    <property type="entry name" value="HTH_18"/>
    <property type="match status" value="1"/>
</dbReference>
<dbReference type="AlphaFoldDB" id="A0A1X9N6Q3"/>
<dbReference type="RefSeq" id="WP_085757012.1">
    <property type="nucleotide sequence ID" value="NZ_CP019343.1"/>
</dbReference>
<organism evidence="5 6">
    <name type="scientific">Oceanicoccus sagamiensis</name>
    <dbReference type="NCBI Taxonomy" id="716816"/>
    <lineage>
        <taxon>Bacteria</taxon>
        <taxon>Pseudomonadati</taxon>
        <taxon>Pseudomonadota</taxon>
        <taxon>Gammaproteobacteria</taxon>
        <taxon>Cellvibrionales</taxon>
        <taxon>Spongiibacteraceae</taxon>
        <taxon>Oceanicoccus</taxon>
    </lineage>
</organism>
<evidence type="ECO:0000256" key="2">
    <source>
        <dbReference type="ARBA" id="ARBA00023125"/>
    </source>
</evidence>